<feature type="transmembrane region" description="Helical" evidence="8">
    <location>
        <begin position="143"/>
        <end position="167"/>
    </location>
</feature>
<evidence type="ECO:0000256" key="1">
    <source>
        <dbReference type="ARBA" id="ARBA00004127"/>
    </source>
</evidence>
<comment type="subcellular location">
    <subcellularLocation>
        <location evidence="8">Cell membrane</location>
        <topology evidence="8">Multi-pass membrane protein</topology>
    </subcellularLocation>
    <subcellularLocation>
        <location evidence="1">Endomembrane system</location>
        <topology evidence="1">Multi-pass membrane protein</topology>
    </subcellularLocation>
</comment>
<evidence type="ECO:0000256" key="2">
    <source>
        <dbReference type="ARBA" id="ARBA00010892"/>
    </source>
</evidence>
<keyword evidence="7 8" id="KW-0472">Membrane</keyword>
<dbReference type="GO" id="GO:0012505">
    <property type="term" value="C:endomembrane system"/>
    <property type="evidence" value="ECO:0007669"/>
    <property type="project" value="UniProtKB-SubCell"/>
</dbReference>
<feature type="transmembrane region" description="Helical" evidence="8">
    <location>
        <begin position="187"/>
        <end position="211"/>
    </location>
</feature>
<keyword evidence="11" id="KW-1185">Reference proteome</keyword>
<comment type="caution">
    <text evidence="10">The sequence shown here is derived from an EMBL/GenBank/DDBJ whole genome shotgun (WGS) entry which is preliminary data.</text>
</comment>
<dbReference type="InterPro" id="IPR011541">
    <property type="entry name" value="Ni/Co_transpt_high_affinity"/>
</dbReference>
<evidence type="ECO:0000256" key="8">
    <source>
        <dbReference type="RuleBase" id="RU362101"/>
    </source>
</evidence>
<feature type="region of interest" description="Disordered" evidence="9">
    <location>
        <begin position="25"/>
        <end position="45"/>
    </location>
</feature>
<keyword evidence="4" id="KW-0533">Nickel</keyword>
<dbReference type="GO" id="GO:0015099">
    <property type="term" value="F:nickel cation transmembrane transporter activity"/>
    <property type="evidence" value="ECO:0007669"/>
    <property type="project" value="UniProtKB-UniRule"/>
</dbReference>
<reference evidence="10" key="1">
    <citation type="submission" date="2020-10" db="EMBL/GenBank/DDBJ databases">
        <title>Sequencing the genomes of 1000 actinobacteria strains.</title>
        <authorList>
            <person name="Klenk H.-P."/>
        </authorList>
    </citation>
    <scope>NUCLEOTIDE SEQUENCE</scope>
    <source>
        <strain evidence="10">DSM 45354</strain>
    </source>
</reference>
<evidence type="ECO:0000313" key="11">
    <source>
        <dbReference type="Proteomes" id="UP000638648"/>
    </source>
</evidence>
<dbReference type="InterPro" id="IPR004688">
    <property type="entry name" value="Ni/Co_transpt"/>
</dbReference>
<accession>A0A927RKP1</accession>
<evidence type="ECO:0000256" key="5">
    <source>
        <dbReference type="ARBA" id="ARBA00022692"/>
    </source>
</evidence>
<dbReference type="Pfam" id="PF03824">
    <property type="entry name" value="NicO"/>
    <property type="match status" value="1"/>
</dbReference>
<feature type="transmembrane region" description="Helical" evidence="8">
    <location>
        <begin position="103"/>
        <end position="122"/>
    </location>
</feature>
<dbReference type="GO" id="GO:0005886">
    <property type="term" value="C:plasma membrane"/>
    <property type="evidence" value="ECO:0007669"/>
    <property type="project" value="UniProtKB-SubCell"/>
</dbReference>
<dbReference type="PANTHER" id="PTHR31611:SF0">
    <property type="entry name" value="HIGH-AFFINITY NICKEL TRANSPORT PROTEIN NIC1"/>
    <property type="match status" value="1"/>
</dbReference>
<sequence length="268" mass="28899">MIWLSSLSHLGQRRLIKRVVGVQPDARGGRDVSADEAPECTAHGPQGCGQIPEGAAMSLSAYAYPRWTARERMRIGGIVAVVAVLHIAGWSLYLFYAAGLAEAGAFAGAGTLAYTLGIRHAFDADHIAAIDDTTRLMLQRGRRPVGVGFFFALGHSTIVLALALIVTTAAGHDVESFQRIGGPVSQVVAMSFLLLVAVLNGLVLAGLIGLWRRMTRGRIDPDELELMLVNRGLMNRILGSRVRGLIRSSWHMFPVGLLFGLAWRPPAR</sequence>
<evidence type="ECO:0000256" key="3">
    <source>
        <dbReference type="ARBA" id="ARBA00022448"/>
    </source>
</evidence>
<keyword evidence="5 8" id="KW-0812">Transmembrane</keyword>
<keyword evidence="3 8" id="KW-0813">Transport</keyword>
<gene>
    <name evidence="10" type="ORF">HEB94_003781</name>
</gene>
<dbReference type="PANTHER" id="PTHR31611">
    <property type="entry name" value="HIGH-AFFINITY NICKEL TRANSPORT PROTEIN NIC1"/>
    <property type="match status" value="1"/>
</dbReference>
<evidence type="ECO:0000313" key="10">
    <source>
        <dbReference type="EMBL" id="MBE1606933.1"/>
    </source>
</evidence>
<evidence type="ECO:0000256" key="6">
    <source>
        <dbReference type="ARBA" id="ARBA00022989"/>
    </source>
</evidence>
<proteinExistence type="inferred from homology"/>
<organism evidence="10 11">
    <name type="scientific">Actinopolymorpha pittospori</name>
    <dbReference type="NCBI Taxonomy" id="648752"/>
    <lineage>
        <taxon>Bacteria</taxon>
        <taxon>Bacillati</taxon>
        <taxon>Actinomycetota</taxon>
        <taxon>Actinomycetes</taxon>
        <taxon>Propionibacteriales</taxon>
        <taxon>Actinopolymorphaceae</taxon>
        <taxon>Actinopolymorpha</taxon>
    </lineage>
</organism>
<dbReference type="AlphaFoldDB" id="A0A927RKP1"/>
<feature type="transmembrane region" description="Helical" evidence="8">
    <location>
        <begin position="75"/>
        <end position="97"/>
    </location>
</feature>
<name>A0A927RKP1_9ACTN</name>
<protein>
    <recommendedName>
        <fullName evidence="8">Nickel/cobalt efflux system</fullName>
    </recommendedName>
</protein>
<comment type="caution">
    <text evidence="8">Lacks conserved residue(s) required for the propagation of feature annotation.</text>
</comment>
<evidence type="ECO:0000256" key="9">
    <source>
        <dbReference type="SAM" id="MobiDB-lite"/>
    </source>
</evidence>
<evidence type="ECO:0000256" key="4">
    <source>
        <dbReference type="ARBA" id="ARBA00022596"/>
    </source>
</evidence>
<comment type="similarity">
    <text evidence="2 8">Belongs to the NiCoT transporter (TC 2.A.52) family.</text>
</comment>
<evidence type="ECO:0000256" key="7">
    <source>
        <dbReference type="ARBA" id="ARBA00023136"/>
    </source>
</evidence>
<dbReference type="EMBL" id="JADBEM010000001">
    <property type="protein sequence ID" value="MBE1606933.1"/>
    <property type="molecule type" value="Genomic_DNA"/>
</dbReference>
<keyword evidence="6 8" id="KW-1133">Transmembrane helix</keyword>
<dbReference type="Proteomes" id="UP000638648">
    <property type="component" value="Unassembled WGS sequence"/>
</dbReference>